<evidence type="ECO:0000256" key="4">
    <source>
        <dbReference type="ARBA" id="ARBA00022741"/>
    </source>
</evidence>
<comment type="subcellular location">
    <subcellularLocation>
        <location evidence="1">Membrane</location>
        <topology evidence="1">Multi-pass membrane protein</topology>
    </subcellularLocation>
</comment>
<evidence type="ECO:0000256" key="8">
    <source>
        <dbReference type="ARBA" id="ARBA00024363"/>
    </source>
</evidence>
<dbReference type="CDD" id="cd03253">
    <property type="entry name" value="ABCC_ATM1_transporter"/>
    <property type="match status" value="1"/>
</dbReference>
<dbReference type="InterPro" id="IPR011527">
    <property type="entry name" value="ABC1_TM_dom"/>
</dbReference>
<dbReference type="AlphaFoldDB" id="A0A8E2EXD6"/>
<evidence type="ECO:0000256" key="9">
    <source>
        <dbReference type="SAM" id="MobiDB-lite"/>
    </source>
</evidence>
<gene>
    <name evidence="13" type="ORF">AOQ84DRAFT_365651</name>
</gene>
<accession>A0A8E2EXD6</accession>
<dbReference type="GO" id="GO:0005524">
    <property type="term" value="F:ATP binding"/>
    <property type="evidence" value="ECO:0007669"/>
    <property type="project" value="UniProtKB-KW"/>
</dbReference>
<dbReference type="InterPro" id="IPR039421">
    <property type="entry name" value="Type_1_exporter"/>
</dbReference>
<dbReference type="InterPro" id="IPR027417">
    <property type="entry name" value="P-loop_NTPase"/>
</dbReference>
<dbReference type="Pfam" id="PF00005">
    <property type="entry name" value="ABC_tran"/>
    <property type="match status" value="1"/>
</dbReference>
<evidence type="ECO:0000256" key="7">
    <source>
        <dbReference type="ARBA" id="ARBA00023136"/>
    </source>
</evidence>
<dbReference type="GO" id="GO:0016887">
    <property type="term" value="F:ATP hydrolysis activity"/>
    <property type="evidence" value="ECO:0007669"/>
    <property type="project" value="InterPro"/>
</dbReference>
<dbReference type="InterPro" id="IPR003439">
    <property type="entry name" value="ABC_transporter-like_ATP-bd"/>
</dbReference>
<dbReference type="Gene3D" id="3.40.50.300">
    <property type="entry name" value="P-loop containing nucleotide triphosphate hydrolases"/>
    <property type="match status" value="1"/>
</dbReference>
<keyword evidence="2" id="KW-0813">Transport</keyword>
<dbReference type="InterPro" id="IPR003593">
    <property type="entry name" value="AAA+_ATPase"/>
</dbReference>
<dbReference type="FunFam" id="3.40.50.300:FF:000186">
    <property type="entry name" value="ATP-binding cassette sub-family B member 7, mitochondrial"/>
    <property type="match status" value="1"/>
</dbReference>
<proteinExistence type="inferred from homology"/>
<feature type="domain" description="ABC transporter" evidence="11">
    <location>
        <begin position="475"/>
        <end position="709"/>
    </location>
</feature>
<protein>
    <submittedName>
        <fullName evidence="13">Putative transport protein</fullName>
    </submittedName>
</protein>
<feature type="transmembrane region" description="Helical" evidence="10">
    <location>
        <begin position="268"/>
        <end position="292"/>
    </location>
</feature>
<evidence type="ECO:0000256" key="5">
    <source>
        <dbReference type="ARBA" id="ARBA00022840"/>
    </source>
</evidence>
<dbReference type="InterPro" id="IPR036640">
    <property type="entry name" value="ABC1_TM_sf"/>
</dbReference>
<keyword evidence="3 10" id="KW-0812">Transmembrane</keyword>
<dbReference type="Proteomes" id="UP000250140">
    <property type="component" value="Unassembled WGS sequence"/>
</dbReference>
<keyword evidence="7 10" id="KW-0472">Membrane</keyword>
<organism evidence="13 14">
    <name type="scientific">Glonium stellatum</name>
    <dbReference type="NCBI Taxonomy" id="574774"/>
    <lineage>
        <taxon>Eukaryota</taxon>
        <taxon>Fungi</taxon>
        <taxon>Dikarya</taxon>
        <taxon>Ascomycota</taxon>
        <taxon>Pezizomycotina</taxon>
        <taxon>Dothideomycetes</taxon>
        <taxon>Pleosporomycetidae</taxon>
        <taxon>Gloniales</taxon>
        <taxon>Gloniaceae</taxon>
        <taxon>Glonium</taxon>
    </lineage>
</organism>
<dbReference type="GO" id="GO:0000041">
    <property type="term" value="P:transition metal ion transport"/>
    <property type="evidence" value="ECO:0007669"/>
    <property type="project" value="UniProtKB-ARBA"/>
</dbReference>
<dbReference type="PROSITE" id="PS50893">
    <property type="entry name" value="ABC_TRANSPORTER_2"/>
    <property type="match status" value="1"/>
</dbReference>
<evidence type="ECO:0000256" key="10">
    <source>
        <dbReference type="SAM" id="Phobius"/>
    </source>
</evidence>
<dbReference type="CDD" id="cd18583">
    <property type="entry name" value="ABC_6TM_HMT1"/>
    <property type="match status" value="1"/>
</dbReference>
<reference evidence="13 14" key="1">
    <citation type="journal article" date="2016" name="Nat. Commun.">
        <title>Ectomycorrhizal ecology is imprinted in the genome of the dominant symbiotic fungus Cenococcum geophilum.</title>
        <authorList>
            <consortium name="DOE Joint Genome Institute"/>
            <person name="Peter M."/>
            <person name="Kohler A."/>
            <person name="Ohm R.A."/>
            <person name="Kuo A."/>
            <person name="Krutzmann J."/>
            <person name="Morin E."/>
            <person name="Arend M."/>
            <person name="Barry K.W."/>
            <person name="Binder M."/>
            <person name="Choi C."/>
            <person name="Clum A."/>
            <person name="Copeland A."/>
            <person name="Grisel N."/>
            <person name="Haridas S."/>
            <person name="Kipfer T."/>
            <person name="LaButti K."/>
            <person name="Lindquist E."/>
            <person name="Lipzen A."/>
            <person name="Maire R."/>
            <person name="Meier B."/>
            <person name="Mihaltcheva S."/>
            <person name="Molinier V."/>
            <person name="Murat C."/>
            <person name="Poggeler S."/>
            <person name="Quandt C.A."/>
            <person name="Sperisen C."/>
            <person name="Tritt A."/>
            <person name="Tisserant E."/>
            <person name="Crous P.W."/>
            <person name="Henrissat B."/>
            <person name="Nehls U."/>
            <person name="Egli S."/>
            <person name="Spatafora J.W."/>
            <person name="Grigoriev I.V."/>
            <person name="Martin F.M."/>
        </authorList>
    </citation>
    <scope>NUCLEOTIDE SEQUENCE [LARGE SCALE GENOMIC DNA]</scope>
    <source>
        <strain evidence="13 14">CBS 207.34</strain>
    </source>
</reference>
<keyword evidence="6 10" id="KW-1133">Transmembrane helix</keyword>
<dbReference type="GO" id="GO:0005774">
    <property type="term" value="C:vacuolar membrane"/>
    <property type="evidence" value="ECO:0007669"/>
    <property type="project" value="TreeGrafter"/>
</dbReference>
<keyword evidence="14" id="KW-1185">Reference proteome</keyword>
<evidence type="ECO:0000313" key="14">
    <source>
        <dbReference type="Proteomes" id="UP000250140"/>
    </source>
</evidence>
<dbReference type="OrthoDB" id="6500128at2759"/>
<evidence type="ECO:0000256" key="2">
    <source>
        <dbReference type="ARBA" id="ARBA00022448"/>
    </source>
</evidence>
<dbReference type="Gene3D" id="1.20.1560.10">
    <property type="entry name" value="ABC transporter type 1, transmembrane domain"/>
    <property type="match status" value="1"/>
</dbReference>
<keyword evidence="4" id="KW-0547">Nucleotide-binding</keyword>
<dbReference type="InterPro" id="IPR017871">
    <property type="entry name" value="ABC_transporter-like_CS"/>
</dbReference>
<evidence type="ECO:0000256" key="6">
    <source>
        <dbReference type="ARBA" id="ARBA00022989"/>
    </source>
</evidence>
<keyword evidence="5" id="KW-0067">ATP-binding</keyword>
<dbReference type="Pfam" id="PF00664">
    <property type="entry name" value="ABC_membrane"/>
    <property type="match status" value="1"/>
</dbReference>
<feature type="transmembrane region" description="Helical" evidence="10">
    <location>
        <begin position="298"/>
        <end position="317"/>
    </location>
</feature>
<dbReference type="EMBL" id="KV750021">
    <property type="protein sequence ID" value="OCL06616.1"/>
    <property type="molecule type" value="Genomic_DNA"/>
</dbReference>
<comment type="similarity">
    <text evidence="8">Belongs to the ABC transporter superfamily. ABCB family. Heavy Metal importer (TC 3.A.1.210) subfamily.</text>
</comment>
<name>A0A8E2EXD6_9PEZI</name>
<evidence type="ECO:0000256" key="3">
    <source>
        <dbReference type="ARBA" id="ARBA00022692"/>
    </source>
</evidence>
<feature type="domain" description="ABC transmembrane type-1" evidence="12">
    <location>
        <begin position="159"/>
        <end position="441"/>
    </location>
</feature>
<sequence>MYYISGLLPDPDIPYTPTNAHCHMWLVSLGFEIAWLTLAFATVPVKAFVENYMDAVQITLSVSRCAILACMVSIYWWSAIPKEKIDDSDEEERQGLLSSNNNSSNSTEYGTPHAKLKGVAHPRTGDAQTTTYLDYIIGFSKLFPFLWPSESRSLQIRTIFCFSLLLVQRAVNIFVPHQLGVVVAALGPGKIPYMEIMFYIIFRALQGQQGVVGSIRALLWIPISQSTYRRLTSAAFHHVLLLSLDFHLNKRIGEVMSALSKGSALNTFLDGLVFQLMPMVADLWIAAVYFFIKFNALYALMVVASTWMYLFVTIYMAKYRGRARREMVMREREMEAAKTDALLSYETVHHSGAIPMEISRFERLISVFQTAEYRVFFSLNLLNAMQNGVFTFGVMLICYLNAYEISVNLQQVSMFVTLLTYLAQLQAPLNFFGSFYTQVQNNLVDAERMLDLFKEQPTIQDRENALDLESCRGKISFCGVAFAYKGKSQALKDISFQLDPGTSAAIVGESGSGKSTILKLLFRFYDVDHGSIKIDDTDIRDVTLDSFRSHISVVPQDTILFNDTLMHNLMYASPNATELEVFEACRAASIHDKILHFPQGYETNVGERGLKLSGGERQRIAIARTFLRSPRILLLDEATASLDSETEKQIQTSLEKASEGRTTITIAHRLSTITKADQIIVLHQGRIAEKGRHAELLAKGGRYAQMWNKQTKEEKSPQ</sequence>
<dbReference type="PANTHER" id="PTHR24221:SF651">
    <property type="entry name" value="HEAVY METAL TOLERANCE PROTEIN"/>
    <property type="match status" value="1"/>
</dbReference>
<evidence type="ECO:0000259" key="11">
    <source>
        <dbReference type="PROSITE" id="PS50893"/>
    </source>
</evidence>
<feature type="region of interest" description="Disordered" evidence="9">
    <location>
        <begin position="90"/>
        <end position="121"/>
    </location>
</feature>
<feature type="transmembrane region" description="Helical" evidence="10">
    <location>
        <begin position="55"/>
        <end position="77"/>
    </location>
</feature>
<dbReference type="PROSITE" id="PS00211">
    <property type="entry name" value="ABC_TRANSPORTER_1"/>
    <property type="match status" value="1"/>
</dbReference>
<dbReference type="PROSITE" id="PS50929">
    <property type="entry name" value="ABC_TM1F"/>
    <property type="match status" value="1"/>
</dbReference>
<dbReference type="SUPFAM" id="SSF90123">
    <property type="entry name" value="ABC transporter transmembrane region"/>
    <property type="match status" value="1"/>
</dbReference>
<dbReference type="PANTHER" id="PTHR24221">
    <property type="entry name" value="ATP-BINDING CASSETTE SUB-FAMILY B"/>
    <property type="match status" value="1"/>
</dbReference>
<dbReference type="SUPFAM" id="SSF52540">
    <property type="entry name" value="P-loop containing nucleoside triphosphate hydrolases"/>
    <property type="match status" value="1"/>
</dbReference>
<feature type="transmembrane region" description="Helical" evidence="10">
    <location>
        <begin position="24"/>
        <end position="43"/>
    </location>
</feature>
<dbReference type="SMART" id="SM00382">
    <property type="entry name" value="AAA"/>
    <property type="match status" value="1"/>
</dbReference>
<dbReference type="GO" id="GO:0140359">
    <property type="term" value="F:ABC-type transporter activity"/>
    <property type="evidence" value="ECO:0007669"/>
    <property type="project" value="InterPro"/>
</dbReference>
<evidence type="ECO:0000313" key="13">
    <source>
        <dbReference type="EMBL" id="OCL06616.1"/>
    </source>
</evidence>
<evidence type="ECO:0000256" key="1">
    <source>
        <dbReference type="ARBA" id="ARBA00004141"/>
    </source>
</evidence>
<evidence type="ECO:0000259" key="12">
    <source>
        <dbReference type="PROSITE" id="PS50929"/>
    </source>
</evidence>